<reference evidence="1 2" key="1">
    <citation type="journal article" date="2017" name="Nature">
        <title>The Apostasia genome and the evolution of orchids.</title>
        <authorList>
            <person name="Zhang G.Q."/>
            <person name="Liu K.W."/>
            <person name="Li Z."/>
            <person name="Lohaus R."/>
            <person name="Hsiao Y.Y."/>
            <person name="Niu S.C."/>
            <person name="Wang J.Y."/>
            <person name="Lin Y.C."/>
            <person name="Xu Q."/>
            <person name="Chen L.J."/>
            <person name="Yoshida K."/>
            <person name="Fujiwara S."/>
            <person name="Wang Z.W."/>
            <person name="Zhang Y.Q."/>
            <person name="Mitsuda N."/>
            <person name="Wang M."/>
            <person name="Liu G.H."/>
            <person name="Pecoraro L."/>
            <person name="Huang H.X."/>
            <person name="Xiao X.J."/>
            <person name="Lin M."/>
            <person name="Wu X.Y."/>
            <person name="Wu W.L."/>
            <person name="Chen Y.Y."/>
            <person name="Chang S.B."/>
            <person name="Sakamoto S."/>
            <person name="Ohme-Takagi M."/>
            <person name="Yagi M."/>
            <person name="Zeng S.J."/>
            <person name="Shen C.Y."/>
            <person name="Yeh C.M."/>
            <person name="Luo Y.B."/>
            <person name="Tsai W.C."/>
            <person name="Van de Peer Y."/>
            <person name="Liu Z.J."/>
        </authorList>
    </citation>
    <scope>NUCLEOTIDE SEQUENCE [LARGE SCALE GENOMIC DNA]</scope>
    <source>
        <strain evidence="2">cv. Shenzhen</strain>
        <tissue evidence="1">Stem</tissue>
    </source>
</reference>
<protein>
    <submittedName>
        <fullName evidence="1">Uncharacterized protein</fullName>
    </submittedName>
</protein>
<proteinExistence type="predicted"/>
<dbReference type="AlphaFoldDB" id="A0A2H9ZRA9"/>
<evidence type="ECO:0000313" key="1">
    <source>
        <dbReference type="EMBL" id="PKA45821.1"/>
    </source>
</evidence>
<evidence type="ECO:0000313" key="2">
    <source>
        <dbReference type="Proteomes" id="UP000236161"/>
    </source>
</evidence>
<accession>A0A2H9ZRA9</accession>
<gene>
    <name evidence="1" type="ORF">AXF42_Ash018372</name>
</gene>
<dbReference type="Proteomes" id="UP000236161">
    <property type="component" value="Unassembled WGS sequence"/>
</dbReference>
<dbReference type="EMBL" id="KZ454794">
    <property type="protein sequence ID" value="PKA45821.1"/>
    <property type="molecule type" value="Genomic_DNA"/>
</dbReference>
<organism evidence="1 2">
    <name type="scientific">Apostasia shenzhenica</name>
    <dbReference type="NCBI Taxonomy" id="1088818"/>
    <lineage>
        <taxon>Eukaryota</taxon>
        <taxon>Viridiplantae</taxon>
        <taxon>Streptophyta</taxon>
        <taxon>Embryophyta</taxon>
        <taxon>Tracheophyta</taxon>
        <taxon>Spermatophyta</taxon>
        <taxon>Magnoliopsida</taxon>
        <taxon>Liliopsida</taxon>
        <taxon>Asparagales</taxon>
        <taxon>Orchidaceae</taxon>
        <taxon>Apostasioideae</taxon>
        <taxon>Apostasia</taxon>
    </lineage>
</organism>
<name>A0A2H9ZRA9_9ASPA</name>
<keyword evidence="2" id="KW-1185">Reference proteome</keyword>
<sequence length="80" mass="8854">MGMKTTCCFTDLRDVRAEGGSARSWSGMRVQLIVRHGLGGHVECYQWLCQWALLVELEGDGLEVSFLGLVAAEPGQVIEW</sequence>